<dbReference type="AlphaFoldDB" id="A0A7J6M2I2"/>
<proteinExistence type="predicted"/>
<feature type="compositionally biased region" description="Low complexity" evidence="1">
    <location>
        <begin position="429"/>
        <end position="438"/>
    </location>
</feature>
<keyword evidence="2" id="KW-1133">Transmembrane helix</keyword>
<name>A0A7J6M2I2_PERCH</name>
<organism evidence="3 4">
    <name type="scientific">Perkinsus chesapeaki</name>
    <name type="common">Clam parasite</name>
    <name type="synonym">Perkinsus andrewsi</name>
    <dbReference type="NCBI Taxonomy" id="330153"/>
    <lineage>
        <taxon>Eukaryota</taxon>
        <taxon>Sar</taxon>
        <taxon>Alveolata</taxon>
        <taxon>Perkinsozoa</taxon>
        <taxon>Perkinsea</taxon>
        <taxon>Perkinsida</taxon>
        <taxon>Perkinsidae</taxon>
        <taxon>Perkinsus</taxon>
    </lineage>
</organism>
<evidence type="ECO:0000256" key="2">
    <source>
        <dbReference type="SAM" id="Phobius"/>
    </source>
</evidence>
<accession>A0A7J6M2I2</accession>
<feature type="transmembrane region" description="Helical" evidence="2">
    <location>
        <begin position="542"/>
        <end position="560"/>
    </location>
</feature>
<feature type="transmembrane region" description="Helical" evidence="2">
    <location>
        <begin position="580"/>
        <end position="602"/>
    </location>
</feature>
<evidence type="ECO:0000313" key="4">
    <source>
        <dbReference type="Proteomes" id="UP000591131"/>
    </source>
</evidence>
<dbReference type="EMBL" id="JAAPAO010000254">
    <property type="protein sequence ID" value="KAF4665677.1"/>
    <property type="molecule type" value="Genomic_DNA"/>
</dbReference>
<evidence type="ECO:0000256" key="1">
    <source>
        <dbReference type="SAM" id="MobiDB-lite"/>
    </source>
</evidence>
<keyword evidence="2" id="KW-0812">Transmembrane</keyword>
<feature type="region of interest" description="Disordered" evidence="1">
    <location>
        <begin position="401"/>
        <end position="438"/>
    </location>
</feature>
<reference evidence="3 4" key="1">
    <citation type="submission" date="2020-04" db="EMBL/GenBank/DDBJ databases">
        <title>Perkinsus chesapeaki whole genome sequence.</title>
        <authorList>
            <person name="Bogema D.R."/>
        </authorList>
    </citation>
    <scope>NUCLEOTIDE SEQUENCE [LARGE SCALE GENOMIC DNA]</scope>
    <source>
        <strain evidence="3">ATCC PRA-425</strain>
    </source>
</reference>
<protein>
    <submittedName>
        <fullName evidence="3">Uncharacterized protein</fullName>
    </submittedName>
</protein>
<feature type="compositionally biased region" description="Basic residues" evidence="1">
    <location>
        <begin position="315"/>
        <end position="327"/>
    </location>
</feature>
<keyword evidence="2" id="KW-0472">Membrane</keyword>
<sequence>MASIEWPNETIEWLNRSEVDWAVGCGKRFSNVFCPRHSHLLPSPTSSNEEDIISPETSPSSCSVPEETLDESCAGQPKDIIELGTSSSDEDEKEVALVEKPKPKTVLPTYISVTAPGNPSEVTIKIAITDSVVEGHNGDESGLVREVKKGVVTAMLSWKDMQVEKSVVLENGRGLLKVSFVDNTIVTAKSVCKIMRSLKAAQISYGKKIEKISGAKQPKLAWFLSELDISGTNLNPMEVGEVSSLLMKLGPSLWPSVHSVPLSFRALRMTRLSSGGKMPAAAKLKTAGVDVEIGRTEEAEPDLLIGAVSKRKARTVGRRGRRMKRVKQSVQWRPMKSSSDSENEGLKDTLRQAADFELRLKREDMPKKDTNVASAPGRFSLSKLLGAQTVYQKNIRQPLKGLSYLGAPPRDKQRHAPQNYQEKRPPEQSTSSSSSRADVSIDSAVVNFVAHICKDRRLVSWPSKHFDEEVRKVSRWMVEKYSCLLPLEGDWESLIEKRKKRLVEWIEEKICSRRVVGKHPGKMSNGNGGAKFLAKDSPLKEAIIGLIFASISALCISAGIARAAPGALTGRPDFFGQSGYLSIGGGGVFVPLINSGIFGLTAPLGAHQSAALSVTLVTFAAVAAAMVNIRSGLVDYGACLVMVPAANAGTIIGERMIKDSIAKFEKCLCWDSSHFNHKTDIELIK</sequence>
<feature type="transmembrane region" description="Helical" evidence="2">
    <location>
        <begin position="609"/>
        <end position="627"/>
    </location>
</feature>
<feature type="region of interest" description="Disordered" evidence="1">
    <location>
        <begin position="40"/>
        <end position="67"/>
    </location>
</feature>
<gene>
    <name evidence="3" type="ORF">FOL47_004479</name>
</gene>
<evidence type="ECO:0000313" key="3">
    <source>
        <dbReference type="EMBL" id="KAF4665677.1"/>
    </source>
</evidence>
<comment type="caution">
    <text evidence="3">The sequence shown here is derived from an EMBL/GenBank/DDBJ whole genome shotgun (WGS) entry which is preliminary data.</text>
</comment>
<dbReference type="Proteomes" id="UP000591131">
    <property type="component" value="Unassembled WGS sequence"/>
</dbReference>
<feature type="compositionally biased region" description="Polar residues" evidence="1">
    <location>
        <begin position="328"/>
        <end position="340"/>
    </location>
</feature>
<keyword evidence="4" id="KW-1185">Reference proteome</keyword>
<feature type="region of interest" description="Disordered" evidence="1">
    <location>
        <begin position="315"/>
        <end position="348"/>
    </location>
</feature>